<reference evidence="1 2" key="1">
    <citation type="submission" date="2020-02" db="EMBL/GenBank/DDBJ databases">
        <title>Characterization of phylogenetic diversity of novel bifidobacterial species isolated in Czech ZOOs.</title>
        <authorList>
            <person name="Lugli G.A."/>
            <person name="Vera N.B."/>
            <person name="Ventura M."/>
        </authorList>
    </citation>
    <scope>NUCLEOTIDE SEQUENCE [LARGE SCALE GENOMIC DNA]</scope>
    <source>
        <strain evidence="1 2">DSM 109958</strain>
    </source>
</reference>
<keyword evidence="2" id="KW-1185">Reference proteome</keyword>
<dbReference type="RefSeq" id="WP_169275828.1">
    <property type="nucleotide sequence ID" value="NZ_JAAIIH010000009.1"/>
</dbReference>
<organism evidence="1 2">
    <name type="scientific">Bifidobacterium moraviense</name>
    <dbReference type="NCBI Taxonomy" id="2675323"/>
    <lineage>
        <taxon>Bacteria</taxon>
        <taxon>Bacillati</taxon>
        <taxon>Actinomycetota</taxon>
        <taxon>Actinomycetes</taxon>
        <taxon>Bifidobacteriales</taxon>
        <taxon>Bifidobacteriaceae</taxon>
        <taxon>Bifidobacterium</taxon>
    </lineage>
</organism>
<dbReference type="Proteomes" id="UP000588277">
    <property type="component" value="Unassembled WGS sequence"/>
</dbReference>
<accession>A0A7Y0HZR9</accession>
<protein>
    <submittedName>
        <fullName evidence="1">Uncharacterized protein</fullName>
    </submittedName>
</protein>
<proteinExistence type="predicted"/>
<comment type="caution">
    <text evidence="1">The sequence shown here is derived from an EMBL/GenBank/DDBJ whole genome shotgun (WGS) entry which is preliminary data.</text>
</comment>
<dbReference type="AlphaFoldDB" id="A0A7Y0HZR9"/>
<evidence type="ECO:0000313" key="1">
    <source>
        <dbReference type="EMBL" id="NMN00683.1"/>
    </source>
</evidence>
<name>A0A7Y0HZR9_9BIFI</name>
<dbReference type="EMBL" id="JAAIIH010000009">
    <property type="protein sequence ID" value="NMN00683.1"/>
    <property type="molecule type" value="Genomic_DNA"/>
</dbReference>
<evidence type="ECO:0000313" key="2">
    <source>
        <dbReference type="Proteomes" id="UP000588277"/>
    </source>
</evidence>
<gene>
    <name evidence="1" type="ORF">G1C96_1262</name>
</gene>
<sequence length="98" mass="10565">MSTTDTIKETFGAVVEAFAAVKSDNDKLARDVEHVNFYSVLGESAPNSQLPNLWNTLERIEKAVNADPQLKAEFGEKGQKALAAAYTAIAKRLAPAEA</sequence>